<proteinExistence type="predicted"/>
<gene>
    <name evidence="2" type="ORF">METZ01_LOCUS295077</name>
</gene>
<feature type="transmembrane region" description="Helical" evidence="1">
    <location>
        <begin position="14"/>
        <end position="34"/>
    </location>
</feature>
<dbReference type="Pfam" id="PF07963">
    <property type="entry name" value="N_methyl"/>
    <property type="match status" value="1"/>
</dbReference>
<feature type="non-terminal residue" evidence="2">
    <location>
        <position position="162"/>
    </location>
</feature>
<dbReference type="PANTHER" id="PTHR30093:SF2">
    <property type="entry name" value="TYPE II SECRETION SYSTEM PROTEIN H"/>
    <property type="match status" value="1"/>
</dbReference>
<keyword evidence="1" id="KW-1133">Transmembrane helix</keyword>
<name>A0A382M061_9ZZZZ</name>
<dbReference type="InterPro" id="IPR012902">
    <property type="entry name" value="N_methyl_site"/>
</dbReference>
<sequence length="162" mass="17854">MKIPANNRSLAKGFTLIELLVVIAIIAILAGMLLPALAKAKNKATGAYCMSNHKQLQLCWIMYAGDNNDSMPENSQLPGGSSRSAWFSQGPTWLHGNAWTDVDDSNIRKGVLFKYNDSSGIYKCPADKTTVLDKGEIPRVRSVSMNMYMNFRSSPESGDYDK</sequence>
<evidence type="ECO:0000313" key="2">
    <source>
        <dbReference type="EMBL" id="SVC42223.1"/>
    </source>
</evidence>
<dbReference type="EMBL" id="UINC01090355">
    <property type="protein sequence ID" value="SVC42223.1"/>
    <property type="molecule type" value="Genomic_DNA"/>
</dbReference>
<protein>
    <recommendedName>
        <fullName evidence="3">Type II secretion system protein GspG C-terminal domain-containing protein</fullName>
    </recommendedName>
</protein>
<organism evidence="2">
    <name type="scientific">marine metagenome</name>
    <dbReference type="NCBI Taxonomy" id="408172"/>
    <lineage>
        <taxon>unclassified sequences</taxon>
        <taxon>metagenomes</taxon>
        <taxon>ecological metagenomes</taxon>
    </lineage>
</organism>
<dbReference type="InterPro" id="IPR045584">
    <property type="entry name" value="Pilin-like"/>
</dbReference>
<keyword evidence="1" id="KW-0472">Membrane</keyword>
<evidence type="ECO:0000256" key="1">
    <source>
        <dbReference type="SAM" id="Phobius"/>
    </source>
</evidence>
<reference evidence="2" key="1">
    <citation type="submission" date="2018-05" db="EMBL/GenBank/DDBJ databases">
        <authorList>
            <person name="Lanie J.A."/>
            <person name="Ng W.-L."/>
            <person name="Kazmierczak K.M."/>
            <person name="Andrzejewski T.M."/>
            <person name="Davidsen T.M."/>
            <person name="Wayne K.J."/>
            <person name="Tettelin H."/>
            <person name="Glass J.I."/>
            <person name="Rusch D."/>
            <person name="Podicherti R."/>
            <person name="Tsui H.-C.T."/>
            <person name="Winkler M.E."/>
        </authorList>
    </citation>
    <scope>NUCLEOTIDE SEQUENCE</scope>
</reference>
<keyword evidence="1" id="KW-0812">Transmembrane</keyword>
<dbReference type="AlphaFoldDB" id="A0A382M061"/>
<accession>A0A382M061</accession>
<evidence type="ECO:0008006" key="3">
    <source>
        <dbReference type="Google" id="ProtNLM"/>
    </source>
</evidence>
<dbReference type="PROSITE" id="PS00409">
    <property type="entry name" value="PROKAR_NTER_METHYL"/>
    <property type="match status" value="1"/>
</dbReference>
<dbReference type="SUPFAM" id="SSF54523">
    <property type="entry name" value="Pili subunits"/>
    <property type="match status" value="1"/>
</dbReference>
<dbReference type="NCBIfam" id="TIGR02532">
    <property type="entry name" value="IV_pilin_GFxxxE"/>
    <property type="match status" value="1"/>
</dbReference>
<dbReference type="Gene3D" id="3.30.700.10">
    <property type="entry name" value="Glycoprotein, Type 4 Pilin"/>
    <property type="match status" value="1"/>
</dbReference>
<dbReference type="PANTHER" id="PTHR30093">
    <property type="entry name" value="GENERAL SECRETION PATHWAY PROTEIN G"/>
    <property type="match status" value="1"/>
</dbReference>